<evidence type="ECO:0000256" key="1">
    <source>
        <dbReference type="ARBA" id="ARBA00001974"/>
    </source>
</evidence>
<dbReference type="PATRIC" id="fig|1172194.4.peg.3153"/>
<dbReference type="SUPFAM" id="SSF56645">
    <property type="entry name" value="Acyl-CoA dehydrogenase NM domain-like"/>
    <property type="match status" value="1"/>
</dbReference>
<accession>I8T6V3</accession>
<evidence type="ECO:0000256" key="2">
    <source>
        <dbReference type="ARBA" id="ARBA00009347"/>
    </source>
</evidence>
<organism evidence="10 11">
    <name type="scientific">Hydrocarboniphaga effusa AP103</name>
    <dbReference type="NCBI Taxonomy" id="1172194"/>
    <lineage>
        <taxon>Bacteria</taxon>
        <taxon>Pseudomonadati</taxon>
        <taxon>Pseudomonadota</taxon>
        <taxon>Gammaproteobacteria</taxon>
        <taxon>Nevskiales</taxon>
        <taxon>Nevskiaceae</taxon>
        <taxon>Hydrocarboniphaga</taxon>
    </lineage>
</organism>
<dbReference type="Proteomes" id="UP000003704">
    <property type="component" value="Unassembled WGS sequence"/>
</dbReference>
<dbReference type="InterPro" id="IPR006091">
    <property type="entry name" value="Acyl-CoA_Oxase/DH_mid-dom"/>
</dbReference>
<dbReference type="FunFam" id="1.10.540.10:FF:000026">
    <property type="entry name" value="Acyl-CoA dehydrogenase medium chain"/>
    <property type="match status" value="1"/>
</dbReference>
<dbReference type="SUPFAM" id="SSF47203">
    <property type="entry name" value="Acyl-CoA dehydrogenase C-terminal domain-like"/>
    <property type="match status" value="1"/>
</dbReference>
<comment type="similarity">
    <text evidence="2 6">Belongs to the acyl-CoA dehydrogenase family.</text>
</comment>
<comment type="cofactor">
    <cofactor evidence="1 6">
        <name>FAD</name>
        <dbReference type="ChEBI" id="CHEBI:57692"/>
    </cofactor>
</comment>
<gene>
    <name evidence="10" type="ORF">WQQ_32520</name>
</gene>
<dbReference type="EMBL" id="AKGD01000002">
    <property type="protein sequence ID" value="EIT69670.1"/>
    <property type="molecule type" value="Genomic_DNA"/>
</dbReference>
<proteinExistence type="inferred from homology"/>
<dbReference type="AlphaFoldDB" id="I8T6V3"/>
<dbReference type="Gene3D" id="1.10.540.10">
    <property type="entry name" value="Acyl-CoA dehydrogenase/oxidase, N-terminal domain"/>
    <property type="match status" value="1"/>
</dbReference>
<dbReference type="PROSITE" id="PS00073">
    <property type="entry name" value="ACYL_COA_DH_2"/>
    <property type="match status" value="1"/>
</dbReference>
<evidence type="ECO:0000256" key="3">
    <source>
        <dbReference type="ARBA" id="ARBA00022630"/>
    </source>
</evidence>
<dbReference type="PANTHER" id="PTHR43884:SF12">
    <property type="entry name" value="ISOVALERYL-COA DEHYDROGENASE, MITOCHONDRIAL-RELATED"/>
    <property type="match status" value="1"/>
</dbReference>
<dbReference type="GO" id="GO:0003995">
    <property type="term" value="F:acyl-CoA dehydrogenase activity"/>
    <property type="evidence" value="ECO:0007669"/>
    <property type="project" value="InterPro"/>
</dbReference>
<evidence type="ECO:0000259" key="8">
    <source>
        <dbReference type="Pfam" id="PF02770"/>
    </source>
</evidence>
<evidence type="ECO:0000259" key="9">
    <source>
        <dbReference type="Pfam" id="PF02771"/>
    </source>
</evidence>
<reference evidence="10 11" key="1">
    <citation type="journal article" date="2012" name="J. Bacteriol.">
        <title>Genome Sequence of n-Alkane-Degrading Hydrocarboniphaga effusa Strain AP103T (ATCC BAA-332T).</title>
        <authorList>
            <person name="Chang H.K."/>
            <person name="Zylstra G.J."/>
            <person name="Chae J.C."/>
        </authorList>
    </citation>
    <scope>NUCLEOTIDE SEQUENCE [LARGE SCALE GENOMIC DNA]</scope>
    <source>
        <strain evidence="10 11">AP103</strain>
    </source>
</reference>
<protein>
    <submittedName>
        <fullName evidence="10">Acyl-CoA dehydrogenase</fullName>
    </submittedName>
</protein>
<dbReference type="InterPro" id="IPR006089">
    <property type="entry name" value="Acyl-CoA_DH_CS"/>
</dbReference>
<keyword evidence="11" id="KW-1185">Reference proteome</keyword>
<dbReference type="GO" id="GO:0050660">
    <property type="term" value="F:flavin adenine dinucleotide binding"/>
    <property type="evidence" value="ECO:0007669"/>
    <property type="project" value="InterPro"/>
</dbReference>
<dbReference type="InterPro" id="IPR046373">
    <property type="entry name" value="Acyl-CoA_Oxase/DH_mid-dom_sf"/>
</dbReference>
<dbReference type="FunFam" id="2.40.110.10:FF:000002">
    <property type="entry name" value="Acyl-CoA dehydrogenase fadE12"/>
    <property type="match status" value="1"/>
</dbReference>
<feature type="domain" description="Acyl-CoA dehydrogenase/oxidase N-terminal" evidence="9">
    <location>
        <begin position="8"/>
        <end position="121"/>
    </location>
</feature>
<evidence type="ECO:0000313" key="11">
    <source>
        <dbReference type="Proteomes" id="UP000003704"/>
    </source>
</evidence>
<dbReference type="Pfam" id="PF00441">
    <property type="entry name" value="Acyl-CoA_dh_1"/>
    <property type="match status" value="1"/>
</dbReference>
<feature type="domain" description="Acyl-CoA oxidase/dehydrogenase middle" evidence="8">
    <location>
        <begin position="125"/>
        <end position="219"/>
    </location>
</feature>
<dbReference type="Pfam" id="PF02771">
    <property type="entry name" value="Acyl-CoA_dh_N"/>
    <property type="match status" value="1"/>
</dbReference>
<keyword evidence="3 6" id="KW-0285">Flavoprotein</keyword>
<sequence length="383" mass="41670">MKTMTAGNEELDLFRDNVRRFLTDEVEPHYESWEKAGIFPKELYLALGANGLLCVDQPEEYGGSGAPFAFSMVVIEEVSRMGFLALASNLTVHSDIAAPYILHLGSEEQKRKYLPRMASGECIGAIGMTEPGAGSDLQGMKTSATADGDHFVVNGSKTFITNGQHAGVVVLATKTDPKAGAKGTTLFTVDTALPGFKRGRNLDKIGLHSADTSELFFDNLRIHASEVLGRVGGGFGHLIDELPRERLALAISAVWHAQGALDKTIDYVTQRKAFGASIASLQNTRFELAKMKTDIEVHRAFIEKCAAQYAEGTLDPVTGAMAKLATTELEGRVTDACLQLFGGYGYMTEYPISRYWTDARIQRIYGGTSEIMKEIIARSLVGR</sequence>
<evidence type="ECO:0000256" key="4">
    <source>
        <dbReference type="ARBA" id="ARBA00022827"/>
    </source>
</evidence>
<dbReference type="Gene3D" id="2.40.110.10">
    <property type="entry name" value="Butyryl-CoA Dehydrogenase, subunit A, domain 2"/>
    <property type="match status" value="1"/>
</dbReference>
<dbReference type="InterPro" id="IPR009075">
    <property type="entry name" value="AcylCo_DH/oxidase_C"/>
</dbReference>
<dbReference type="OrthoDB" id="9769473at2"/>
<dbReference type="FunFam" id="1.20.140.10:FF:000001">
    <property type="entry name" value="Acyl-CoA dehydrogenase"/>
    <property type="match status" value="1"/>
</dbReference>
<keyword evidence="4 6" id="KW-0274">FAD</keyword>
<dbReference type="InterPro" id="IPR009100">
    <property type="entry name" value="AcylCoA_DH/oxidase_NM_dom_sf"/>
</dbReference>
<evidence type="ECO:0000313" key="10">
    <source>
        <dbReference type="EMBL" id="EIT69670.1"/>
    </source>
</evidence>
<dbReference type="InterPro" id="IPR037069">
    <property type="entry name" value="AcylCoA_DH/ox_N_sf"/>
</dbReference>
<dbReference type="RefSeq" id="WP_007186191.1">
    <property type="nucleotide sequence ID" value="NZ_AKGD01000002.1"/>
</dbReference>
<evidence type="ECO:0000256" key="5">
    <source>
        <dbReference type="ARBA" id="ARBA00023002"/>
    </source>
</evidence>
<dbReference type="InterPro" id="IPR036250">
    <property type="entry name" value="AcylCo_DH-like_C"/>
</dbReference>
<feature type="domain" description="Acyl-CoA dehydrogenase/oxidase C-terminal" evidence="7">
    <location>
        <begin position="232"/>
        <end position="380"/>
    </location>
</feature>
<dbReference type="Pfam" id="PF02770">
    <property type="entry name" value="Acyl-CoA_dh_M"/>
    <property type="match status" value="1"/>
</dbReference>
<dbReference type="PROSITE" id="PS00072">
    <property type="entry name" value="ACYL_COA_DH_1"/>
    <property type="match status" value="1"/>
</dbReference>
<dbReference type="STRING" id="1172194.WQQ_32520"/>
<evidence type="ECO:0000259" key="7">
    <source>
        <dbReference type="Pfam" id="PF00441"/>
    </source>
</evidence>
<dbReference type="PANTHER" id="PTHR43884">
    <property type="entry name" value="ACYL-COA DEHYDROGENASE"/>
    <property type="match status" value="1"/>
</dbReference>
<comment type="caution">
    <text evidence="10">The sequence shown here is derived from an EMBL/GenBank/DDBJ whole genome shotgun (WGS) entry which is preliminary data.</text>
</comment>
<keyword evidence="5 6" id="KW-0560">Oxidoreductase</keyword>
<evidence type="ECO:0000256" key="6">
    <source>
        <dbReference type="RuleBase" id="RU362125"/>
    </source>
</evidence>
<name>I8T6V3_9GAMM</name>
<dbReference type="Gene3D" id="1.20.140.10">
    <property type="entry name" value="Butyryl-CoA Dehydrogenase, subunit A, domain 3"/>
    <property type="match status" value="1"/>
</dbReference>
<dbReference type="InterPro" id="IPR013786">
    <property type="entry name" value="AcylCoA_DH/ox_N"/>
</dbReference>